<dbReference type="Pfam" id="PF18201">
    <property type="entry name" value="PIH1_CS"/>
    <property type="match status" value="1"/>
</dbReference>
<dbReference type="Gene3D" id="2.60.40.790">
    <property type="match status" value="1"/>
</dbReference>
<evidence type="ECO:0000256" key="1">
    <source>
        <dbReference type="ARBA" id="ARBA00008511"/>
    </source>
</evidence>
<evidence type="ECO:0000259" key="3">
    <source>
        <dbReference type="Pfam" id="PF18201"/>
    </source>
</evidence>
<gene>
    <name evidence="4" type="ORF">TrCOL_g13454</name>
</gene>
<dbReference type="PANTHER" id="PTHR21083">
    <property type="entry name" value="TWISTER"/>
    <property type="match status" value="1"/>
</dbReference>
<feature type="domain" description="PIH1D1/2/3 CS-like" evidence="3">
    <location>
        <begin position="88"/>
        <end position="184"/>
    </location>
</feature>
<dbReference type="GO" id="GO:0070286">
    <property type="term" value="P:axonemal dynein complex assembly"/>
    <property type="evidence" value="ECO:0007669"/>
    <property type="project" value="InterPro"/>
</dbReference>
<keyword evidence="5" id="KW-1185">Reference proteome</keyword>
<dbReference type="Proteomes" id="UP001165065">
    <property type="component" value="Unassembled WGS sequence"/>
</dbReference>
<evidence type="ECO:0000256" key="2">
    <source>
        <dbReference type="SAM" id="MobiDB-lite"/>
    </source>
</evidence>
<dbReference type="AlphaFoldDB" id="A0A9W7G771"/>
<proteinExistence type="inferred from homology"/>
<dbReference type="InterPro" id="IPR008978">
    <property type="entry name" value="HSP20-like_chaperone"/>
</dbReference>
<dbReference type="SUPFAM" id="SSF49764">
    <property type="entry name" value="HSP20-like chaperones"/>
    <property type="match status" value="1"/>
</dbReference>
<protein>
    <recommendedName>
        <fullName evidence="3">PIH1D1/2/3 CS-like domain-containing protein</fullName>
    </recommendedName>
</protein>
<dbReference type="EMBL" id="BRYA01000866">
    <property type="protein sequence ID" value="GMI34526.1"/>
    <property type="molecule type" value="Genomic_DNA"/>
</dbReference>
<reference evidence="5" key="1">
    <citation type="journal article" date="2023" name="Commun. Biol.">
        <title>Genome analysis of Parmales, the sister group of diatoms, reveals the evolutionary specialization of diatoms from phago-mixotrophs to photoautotrophs.</title>
        <authorList>
            <person name="Ban H."/>
            <person name="Sato S."/>
            <person name="Yoshikawa S."/>
            <person name="Yamada K."/>
            <person name="Nakamura Y."/>
            <person name="Ichinomiya M."/>
            <person name="Sato N."/>
            <person name="Blanc-Mathieu R."/>
            <person name="Endo H."/>
            <person name="Kuwata A."/>
            <person name="Ogata H."/>
        </authorList>
    </citation>
    <scope>NUCLEOTIDE SEQUENCE [LARGE SCALE GENOMIC DNA]</scope>
</reference>
<dbReference type="InterPro" id="IPR041442">
    <property type="entry name" value="PIH1D1/2/3_CS-like"/>
</dbReference>
<evidence type="ECO:0000313" key="5">
    <source>
        <dbReference type="Proteomes" id="UP001165065"/>
    </source>
</evidence>
<dbReference type="OrthoDB" id="25887at2759"/>
<dbReference type="PANTHER" id="PTHR21083:SF0">
    <property type="entry name" value="DYNEIN AXONEMAL ASSEMBLY FACTOR 6"/>
    <property type="match status" value="1"/>
</dbReference>
<comment type="similarity">
    <text evidence="1">Belongs to the PIH1 family.</text>
</comment>
<dbReference type="InterPro" id="IPR026697">
    <property type="entry name" value="DNAAF6"/>
</dbReference>
<dbReference type="GO" id="GO:0045505">
    <property type="term" value="F:dynein intermediate chain binding"/>
    <property type="evidence" value="ECO:0007669"/>
    <property type="project" value="TreeGrafter"/>
</dbReference>
<dbReference type="GO" id="GO:0051087">
    <property type="term" value="F:protein-folding chaperone binding"/>
    <property type="evidence" value="ECO:0007669"/>
    <property type="project" value="InterPro"/>
</dbReference>
<sequence>MSGYEDITALSNMLRETSTNQEEESEVFSQAKAFAGPSSDIAPKPTRPVAGKEKKKENNDGDIWAVDEVPDEEGLKLANTSELDSRAVPQHEIYHKQDVDSSDVYLGLSDKTPGSADCTHLVIKAHFPSHKLSDIDLDVTKNTLTAMSDDYKLKLYLPQPVDPDKGSAKFDSKTGILAVEVPVLEKEWD</sequence>
<accession>A0A9W7G771</accession>
<name>A0A9W7G771_9STRA</name>
<dbReference type="CDD" id="cd00298">
    <property type="entry name" value="ACD_sHsps_p23-like"/>
    <property type="match status" value="1"/>
</dbReference>
<dbReference type="GO" id="GO:0005737">
    <property type="term" value="C:cytoplasm"/>
    <property type="evidence" value="ECO:0007669"/>
    <property type="project" value="TreeGrafter"/>
</dbReference>
<feature type="region of interest" description="Disordered" evidence="2">
    <location>
        <begin position="33"/>
        <end position="67"/>
    </location>
</feature>
<feature type="compositionally biased region" description="Basic and acidic residues" evidence="2">
    <location>
        <begin position="50"/>
        <end position="59"/>
    </location>
</feature>
<organism evidence="4 5">
    <name type="scientific">Triparma columacea</name>
    <dbReference type="NCBI Taxonomy" id="722753"/>
    <lineage>
        <taxon>Eukaryota</taxon>
        <taxon>Sar</taxon>
        <taxon>Stramenopiles</taxon>
        <taxon>Ochrophyta</taxon>
        <taxon>Bolidophyceae</taxon>
        <taxon>Parmales</taxon>
        <taxon>Triparmaceae</taxon>
        <taxon>Triparma</taxon>
    </lineage>
</organism>
<comment type="caution">
    <text evidence="4">The sequence shown here is derived from an EMBL/GenBank/DDBJ whole genome shotgun (WGS) entry which is preliminary data.</text>
</comment>
<evidence type="ECO:0000313" key="4">
    <source>
        <dbReference type="EMBL" id="GMI34526.1"/>
    </source>
</evidence>